<dbReference type="InterPro" id="IPR035924">
    <property type="entry name" value="FlaG-like_sf"/>
</dbReference>
<protein>
    <submittedName>
        <fullName evidence="1">Flagellar biosynthesis protein FlaG</fullName>
    </submittedName>
</protein>
<accession>A0A928V6D0</accession>
<dbReference type="AlphaFoldDB" id="A0A928V6D0"/>
<proteinExistence type="predicted"/>
<reference evidence="1" key="1">
    <citation type="submission" date="2018-07" db="EMBL/GenBank/DDBJ databases">
        <title>Genome assembly of strain Ka43.</title>
        <authorList>
            <person name="Kukolya J."/>
            <person name="Nagy I."/>
            <person name="Horvath B."/>
            <person name="Toth A."/>
        </authorList>
    </citation>
    <scope>NUCLEOTIDE SEQUENCE</scope>
    <source>
        <strain evidence="1">KB43</strain>
    </source>
</reference>
<dbReference type="PANTHER" id="PTHR37166">
    <property type="entry name" value="PROTEIN FLAG"/>
    <property type="match status" value="1"/>
</dbReference>
<keyword evidence="1" id="KW-0969">Cilium</keyword>
<sequence>MSEVSLTGLTSYGRFTAAAEPIASGGKAPQSGKVLPPVAPQVSRPAEKVAELHNPSEKVQAAVAQMNEYIQSTQRDLMFSYDEEIGSTIVKVLDRKTQEVIRQIPDDIFLELARTLKQDEPIPLFRAQV</sequence>
<dbReference type="RefSeq" id="WP_193909205.1">
    <property type="nucleotide sequence ID" value="NZ_PRDL01000001.1"/>
</dbReference>
<dbReference type="InterPro" id="IPR005186">
    <property type="entry name" value="FlaG"/>
</dbReference>
<dbReference type="Gene3D" id="3.30.160.170">
    <property type="entry name" value="FlaG-like"/>
    <property type="match status" value="1"/>
</dbReference>
<keyword evidence="1" id="KW-0282">Flagellum</keyword>
<comment type="caution">
    <text evidence="1">The sequence shown here is derived from an EMBL/GenBank/DDBJ whole genome shotgun (WGS) entry which is preliminary data.</text>
</comment>
<name>A0A928V6D0_9GAMM</name>
<keyword evidence="1" id="KW-0966">Cell projection</keyword>
<evidence type="ECO:0000313" key="1">
    <source>
        <dbReference type="EMBL" id="MBE8717384.1"/>
    </source>
</evidence>
<dbReference type="Proteomes" id="UP000652567">
    <property type="component" value="Unassembled WGS sequence"/>
</dbReference>
<dbReference type="PANTHER" id="PTHR37166:SF1">
    <property type="entry name" value="PROTEIN FLAG"/>
    <property type="match status" value="1"/>
</dbReference>
<dbReference type="EMBL" id="PRDL01000001">
    <property type="protein sequence ID" value="MBE8717384.1"/>
    <property type="molecule type" value="Genomic_DNA"/>
</dbReference>
<evidence type="ECO:0000313" key="2">
    <source>
        <dbReference type="Proteomes" id="UP000652567"/>
    </source>
</evidence>
<dbReference type="Pfam" id="PF03646">
    <property type="entry name" value="FlaG"/>
    <property type="match status" value="1"/>
</dbReference>
<dbReference type="SUPFAM" id="SSF160214">
    <property type="entry name" value="FlaG-like"/>
    <property type="match status" value="1"/>
</dbReference>
<gene>
    <name evidence="1" type="ORF">C4F51_09305</name>
</gene>
<organism evidence="1 2">
    <name type="scientific">Cellvibrio polysaccharolyticus</name>
    <dbReference type="NCBI Taxonomy" id="2082724"/>
    <lineage>
        <taxon>Bacteria</taxon>
        <taxon>Pseudomonadati</taxon>
        <taxon>Pseudomonadota</taxon>
        <taxon>Gammaproteobacteria</taxon>
        <taxon>Cellvibrionales</taxon>
        <taxon>Cellvibrionaceae</taxon>
        <taxon>Cellvibrio</taxon>
    </lineage>
</organism>
<keyword evidence="2" id="KW-1185">Reference proteome</keyword>